<proteinExistence type="predicted"/>
<organism evidence="3 4">
    <name type="scientific">Acrocarpospora corrugata</name>
    <dbReference type="NCBI Taxonomy" id="35763"/>
    <lineage>
        <taxon>Bacteria</taxon>
        <taxon>Bacillati</taxon>
        <taxon>Actinomycetota</taxon>
        <taxon>Actinomycetes</taxon>
        <taxon>Streptosporangiales</taxon>
        <taxon>Streptosporangiaceae</taxon>
        <taxon>Acrocarpospora</taxon>
    </lineage>
</organism>
<feature type="compositionally biased region" description="Low complexity" evidence="1">
    <location>
        <begin position="15"/>
        <end position="24"/>
    </location>
</feature>
<dbReference type="Proteomes" id="UP000334990">
    <property type="component" value="Unassembled WGS sequence"/>
</dbReference>
<comment type="caution">
    <text evidence="3">The sequence shown here is derived from an EMBL/GenBank/DDBJ whole genome shotgun (WGS) entry which is preliminary data.</text>
</comment>
<keyword evidence="4" id="KW-1185">Reference proteome</keyword>
<dbReference type="EMBL" id="BLAD01000057">
    <property type="protein sequence ID" value="GES02251.1"/>
    <property type="molecule type" value="Genomic_DNA"/>
</dbReference>
<name>A0A5M3W505_9ACTN</name>
<keyword evidence="2" id="KW-1133">Transmembrane helix</keyword>
<keyword evidence="2" id="KW-0472">Membrane</keyword>
<keyword evidence="2" id="KW-0812">Transmembrane</keyword>
<protein>
    <recommendedName>
        <fullName evidence="5">DUF3558 domain-containing protein</fullName>
    </recommendedName>
</protein>
<feature type="region of interest" description="Disordered" evidence="1">
    <location>
        <begin position="1"/>
        <end position="81"/>
    </location>
</feature>
<reference evidence="3 4" key="1">
    <citation type="submission" date="2019-10" db="EMBL/GenBank/DDBJ databases">
        <title>Whole genome shotgun sequence of Acrocarpospora corrugata NBRC 13972.</title>
        <authorList>
            <person name="Ichikawa N."/>
            <person name="Kimura A."/>
            <person name="Kitahashi Y."/>
            <person name="Komaki H."/>
            <person name="Oguchi A."/>
        </authorList>
    </citation>
    <scope>NUCLEOTIDE SEQUENCE [LARGE SCALE GENOMIC DNA]</scope>
    <source>
        <strain evidence="3 4">NBRC 13972</strain>
    </source>
</reference>
<evidence type="ECO:0000313" key="3">
    <source>
        <dbReference type="EMBL" id="GES02251.1"/>
    </source>
</evidence>
<sequence>MPGASGSWAGGGQASDGSRQGGAQTPPPGSPGPWQGGAQSGARWQPSSHGAVPYQIGGQGSGSGPWPGTTQPGGGWQGPPSKKRGWLVPVLALVVVLLVAGGTFVFMQNQAGDTAPVAATSSGSAAPSGSASAAASADADVCGMLNPVETERLVPQAEIDSRTSDNRADKIVSYVRWTCTWANRDISYRDVTRSREIVVNVARYEALGETTAEKAAKIQFNGELSQYTYGGSHSTKERYYSKPTTFTGVGEEAIAQYQLVSEKDHHYSFGQGMGRVGNITFQVRYEASQQHKEADLFSTDTKQSITEANAIREVKTLLTQLARSVDAWKQGKPVPFAAQARPSPTPTASPKPTPIDLPPHCVALNQVAAELVPETKGEAVTGKDGKAEHLQCQWWNDKMPIADGKIRWRNLLVSVRNFPDAESAKFFLIDKRGKTKFTASSRIGGIAWSKITKHPGIGEDNYGQAIKQKTDTAYSARYEIYALQGNHIVYVLFGGSDRPAETPINSTDSTLMDLREALAGTKTTITTVLKAL</sequence>
<gene>
    <name evidence="3" type="ORF">Acor_43160</name>
</gene>
<feature type="transmembrane region" description="Helical" evidence="2">
    <location>
        <begin position="86"/>
        <end position="107"/>
    </location>
</feature>
<dbReference type="AlphaFoldDB" id="A0A5M3W505"/>
<evidence type="ECO:0000313" key="4">
    <source>
        <dbReference type="Proteomes" id="UP000334990"/>
    </source>
</evidence>
<evidence type="ECO:0000256" key="1">
    <source>
        <dbReference type="SAM" id="MobiDB-lite"/>
    </source>
</evidence>
<feature type="compositionally biased region" description="Gly residues" evidence="1">
    <location>
        <begin position="57"/>
        <end position="77"/>
    </location>
</feature>
<accession>A0A5M3W505</accession>
<evidence type="ECO:0008006" key="5">
    <source>
        <dbReference type="Google" id="ProtNLM"/>
    </source>
</evidence>
<evidence type="ECO:0000256" key="2">
    <source>
        <dbReference type="SAM" id="Phobius"/>
    </source>
</evidence>